<dbReference type="InterPro" id="IPR001387">
    <property type="entry name" value="Cro/C1-type_HTH"/>
</dbReference>
<dbReference type="PROSITE" id="PS50943">
    <property type="entry name" value="HTH_CROC1"/>
    <property type="match status" value="1"/>
</dbReference>
<dbReference type="InterPro" id="IPR010982">
    <property type="entry name" value="Lambda_DNA-bd_dom_sf"/>
</dbReference>
<feature type="domain" description="HTH cro/C1-type" evidence="1">
    <location>
        <begin position="43"/>
        <end position="75"/>
    </location>
</feature>
<dbReference type="SUPFAM" id="SSF47413">
    <property type="entry name" value="lambda repressor-like DNA-binding domains"/>
    <property type="match status" value="1"/>
</dbReference>
<evidence type="ECO:0000313" key="2">
    <source>
        <dbReference type="EMBL" id="TFC06411.1"/>
    </source>
</evidence>
<organism evidence="2 3">
    <name type="scientific">Cryobacterium mannosilyticum</name>
    <dbReference type="NCBI Taxonomy" id="1259190"/>
    <lineage>
        <taxon>Bacteria</taxon>
        <taxon>Bacillati</taxon>
        <taxon>Actinomycetota</taxon>
        <taxon>Actinomycetes</taxon>
        <taxon>Micrococcales</taxon>
        <taxon>Microbacteriaceae</taxon>
        <taxon>Cryobacterium</taxon>
    </lineage>
</organism>
<sequence>MRLPIGSAHLVDYRSVVSAEVGQSKGVNVRAIIETPEDLGNLVRRVRTKHGLTQYQLAERLKTSQRYIYELEAGKPKRADARYFNLLGQLGIQLTADVANE</sequence>
<dbReference type="GO" id="GO:0003677">
    <property type="term" value="F:DNA binding"/>
    <property type="evidence" value="ECO:0007669"/>
    <property type="project" value="InterPro"/>
</dbReference>
<dbReference type="AlphaFoldDB" id="A0A4R8WCZ3"/>
<evidence type="ECO:0000313" key="3">
    <source>
        <dbReference type="Proteomes" id="UP000297643"/>
    </source>
</evidence>
<evidence type="ECO:0000259" key="1">
    <source>
        <dbReference type="PROSITE" id="PS50943"/>
    </source>
</evidence>
<dbReference type="Proteomes" id="UP000297643">
    <property type="component" value="Unassembled WGS sequence"/>
</dbReference>
<name>A0A4R8WCZ3_9MICO</name>
<dbReference type="Pfam" id="PF01381">
    <property type="entry name" value="HTH_3"/>
    <property type="match status" value="1"/>
</dbReference>
<protein>
    <submittedName>
        <fullName evidence="2">Helix-turn-helix domain-containing protein</fullName>
    </submittedName>
</protein>
<reference evidence="2 3" key="1">
    <citation type="submission" date="2019-03" db="EMBL/GenBank/DDBJ databases">
        <title>Genomics of glacier-inhabiting Cryobacterium strains.</title>
        <authorList>
            <person name="Liu Q."/>
            <person name="Xin Y.-H."/>
        </authorList>
    </citation>
    <scope>NUCLEOTIDE SEQUENCE [LARGE SCALE GENOMIC DNA]</scope>
    <source>
        <strain evidence="2 3">RHLT2-21</strain>
    </source>
</reference>
<accession>A0A4R8WCZ3</accession>
<gene>
    <name evidence="2" type="ORF">E3O32_04870</name>
</gene>
<dbReference type="SMART" id="SM00530">
    <property type="entry name" value="HTH_XRE"/>
    <property type="match status" value="1"/>
</dbReference>
<comment type="caution">
    <text evidence="2">The sequence shown here is derived from an EMBL/GenBank/DDBJ whole genome shotgun (WGS) entry which is preliminary data.</text>
</comment>
<dbReference type="EMBL" id="SOFM01000010">
    <property type="protein sequence ID" value="TFC06411.1"/>
    <property type="molecule type" value="Genomic_DNA"/>
</dbReference>
<keyword evidence="3" id="KW-1185">Reference proteome</keyword>
<dbReference type="Gene3D" id="1.10.260.40">
    <property type="entry name" value="lambda repressor-like DNA-binding domains"/>
    <property type="match status" value="1"/>
</dbReference>
<dbReference type="CDD" id="cd00093">
    <property type="entry name" value="HTH_XRE"/>
    <property type="match status" value="1"/>
</dbReference>
<proteinExistence type="predicted"/>